<sequence length="1161" mass="131492">YSKQVKAYYYYDRITKKSQWEHPIDVLYRTKVIEARKALSLDPSDSTSFGDSGFRSLKSNHTSCNTSVQHRQASSSSSAFIAASVPDSGSSLITSQQIKVDKHKPDGDIIKLDDSCTQQSLPPNNSSVLAAHVAHDETDSNKENNSQVVGESVTKIKAATETVMALTKKISFNTGSGVHDTRNELADSGRSVPVSGRMESSFHGFTITGTGSQFLKSNKKLELGSLDTARKSESEMKGILRDTSLTYIRSKGTPNEDSGTDERKSVRFDIDIDVESTANETGAEMIEDDDACGDPVNLRRNVKDDDDEDDRLEEQEDEVSADREKQVSSTETSEQDSELSVGVVFAVTNDRKINPTVPKPTSQDAADDRDVDSLRLLRQTIGQERERYKTKLEAELKSLAELEEINIQNELAKERRRYEELLAREKQRLQEHHQHNIDEIVEFYQVKLNEMKADYEEENAKEYAVYQETLREEFDRRVKEVTDTHRATMATLQKNHDEIVEELERDLKMEEELLKKEHSTNLTEIKIKLNHELEMERQRMRETGEDRLYEKVRCEKRLLEDKYKCLKEKYTRLKTDVRISLERRKKRREQQQQQQQHSLLSNSCETDDRTNSKPLPPYAYEITKGMAGPSSINTLVPSDKSSVSNPSQTTATKRFLGGSYALDSKANLQNANGGGVSEPRKSTFILSHNNNNSNVVNNNSSHGNSKNNNNNQKQQIDDSSQSEARYPKHYFQVRNIFASVQHEDNFSSDSEFNKIGYEHVGVENSCSSSQTGAATAVARPKRRIFTKTKSSSTSKLNSIKHERETGARPCTPVENLRIQLKKLEELEDQIPDCNLDAPYHLRYPFVNNINQIDGNGKAATNACDHGGKGMAGSAASGTDNSELEFFKHRILLERDSVMRAKESLRAQKNLFKSKQRDIAVKHAIKNKQTMDQMFNEEKELTEMEVSLHRTRALLGEKVIRLRHLENSLQKLSEKDHPIRHGTIDLALKPKETLSDLSSYSSSGFSSTDIPTTEHRCSRLRTRVPSANVDPNDTLIYLRHLHSEIQDIWSLLNSSAGTSAMALDEMDFLNNTPGTISGKHFYDMVLPPKPTTPTFNQSTSVTHAMAQQHQQPMVNHAQNQHHYTVTLLEKTRDLKNWLQQAKNEHEMLQKQSLGCSETAIPK</sequence>
<keyword evidence="4" id="KW-1185">Reference proteome</keyword>
<dbReference type="InterPro" id="IPR053233">
    <property type="entry name" value="ABRA-related"/>
</dbReference>
<feature type="compositionally biased region" description="Polar residues" evidence="2">
    <location>
        <begin position="247"/>
        <end position="257"/>
    </location>
</feature>
<reference evidence="3" key="2">
    <citation type="submission" date="2020-05" db="UniProtKB">
        <authorList>
            <consortium name="EnsemblMetazoa"/>
        </authorList>
    </citation>
    <scope>IDENTIFICATION</scope>
    <source>
        <strain evidence="3">WRAIR2</strain>
    </source>
</reference>
<dbReference type="PANTHER" id="PTHR21715">
    <property type="entry name" value="RH04127P"/>
    <property type="match status" value="1"/>
</dbReference>
<evidence type="ECO:0000313" key="3">
    <source>
        <dbReference type="EnsemblMetazoa" id="ADIR009830-PA"/>
    </source>
</evidence>
<evidence type="ECO:0000256" key="2">
    <source>
        <dbReference type="SAM" id="MobiDB-lite"/>
    </source>
</evidence>
<dbReference type="Proteomes" id="UP000075884">
    <property type="component" value="Unassembled WGS sequence"/>
</dbReference>
<feature type="region of interest" description="Disordered" evidence="2">
    <location>
        <begin position="584"/>
        <end position="624"/>
    </location>
</feature>
<dbReference type="VEuPathDB" id="VectorBase:ADIR009830"/>
<dbReference type="STRING" id="7168.A0A182NQ95"/>
<proteinExistence type="predicted"/>
<dbReference type="InterPro" id="IPR001202">
    <property type="entry name" value="WW_dom"/>
</dbReference>
<feature type="region of interest" description="Disordered" evidence="2">
    <location>
        <begin position="247"/>
        <end position="340"/>
    </location>
</feature>
<evidence type="ECO:0000313" key="4">
    <source>
        <dbReference type="Proteomes" id="UP000075884"/>
    </source>
</evidence>
<feature type="coiled-coil region" evidence="1">
    <location>
        <begin position="493"/>
        <end position="520"/>
    </location>
</feature>
<dbReference type="AlphaFoldDB" id="A0A182NQ95"/>
<feature type="compositionally biased region" description="Low complexity" evidence="2">
    <location>
        <begin position="687"/>
        <end position="722"/>
    </location>
</feature>
<evidence type="ECO:0000256" key="1">
    <source>
        <dbReference type="SAM" id="Coils"/>
    </source>
</evidence>
<dbReference type="CDD" id="cd00201">
    <property type="entry name" value="WW"/>
    <property type="match status" value="1"/>
</dbReference>
<keyword evidence="1" id="KW-0175">Coiled coil</keyword>
<feature type="region of interest" description="Disordered" evidence="2">
    <location>
        <begin position="787"/>
        <end position="807"/>
    </location>
</feature>
<reference evidence="4" key="1">
    <citation type="submission" date="2013-03" db="EMBL/GenBank/DDBJ databases">
        <title>The Genome Sequence of Anopheles dirus WRAIR2.</title>
        <authorList>
            <consortium name="The Broad Institute Genomics Platform"/>
            <person name="Neafsey D.E."/>
            <person name="Walton C."/>
            <person name="Walker B."/>
            <person name="Young S.K."/>
            <person name="Zeng Q."/>
            <person name="Gargeya S."/>
            <person name="Fitzgerald M."/>
            <person name="Haas B."/>
            <person name="Abouelleil A."/>
            <person name="Allen A.W."/>
            <person name="Alvarado L."/>
            <person name="Arachchi H.M."/>
            <person name="Berlin A.M."/>
            <person name="Chapman S.B."/>
            <person name="Gainer-Dewar J."/>
            <person name="Goldberg J."/>
            <person name="Griggs A."/>
            <person name="Gujja S."/>
            <person name="Hansen M."/>
            <person name="Howarth C."/>
            <person name="Imamovic A."/>
            <person name="Ireland A."/>
            <person name="Larimer J."/>
            <person name="McCowan C."/>
            <person name="Murphy C."/>
            <person name="Pearson M."/>
            <person name="Poon T.W."/>
            <person name="Priest M."/>
            <person name="Roberts A."/>
            <person name="Saif S."/>
            <person name="Shea T."/>
            <person name="Sisk P."/>
            <person name="Sykes S."/>
            <person name="Wortman J."/>
            <person name="Nusbaum C."/>
            <person name="Birren B."/>
        </authorList>
    </citation>
    <scope>NUCLEOTIDE SEQUENCE [LARGE SCALE GENOMIC DNA]</scope>
    <source>
        <strain evidence="4">WRAIR2</strain>
    </source>
</reference>
<protein>
    <recommendedName>
        <fullName evidence="5">WW domain-containing protein</fullName>
    </recommendedName>
</protein>
<feature type="region of interest" description="Disordered" evidence="2">
    <location>
        <begin position="670"/>
        <end position="722"/>
    </location>
</feature>
<name>A0A182NQ95_9DIPT</name>
<dbReference type="EnsemblMetazoa" id="ADIR009830-RA">
    <property type="protein sequence ID" value="ADIR009830-PA"/>
    <property type="gene ID" value="ADIR009830"/>
</dbReference>
<feature type="compositionally biased region" description="Basic and acidic residues" evidence="2">
    <location>
        <begin position="260"/>
        <end position="270"/>
    </location>
</feature>
<feature type="compositionally biased region" description="Acidic residues" evidence="2">
    <location>
        <begin position="304"/>
        <end position="319"/>
    </location>
</feature>
<feature type="region of interest" description="Disordered" evidence="2">
    <location>
        <begin position="631"/>
        <end position="650"/>
    </location>
</feature>
<dbReference type="PANTHER" id="PTHR21715:SF0">
    <property type="entry name" value="RH04127P"/>
    <property type="match status" value="1"/>
</dbReference>
<feature type="coiled-coil region" evidence="1">
    <location>
        <begin position="385"/>
        <end position="461"/>
    </location>
</feature>
<accession>A0A182NQ95</accession>
<organism evidence="3 4">
    <name type="scientific">Anopheles dirus</name>
    <dbReference type="NCBI Taxonomy" id="7168"/>
    <lineage>
        <taxon>Eukaryota</taxon>
        <taxon>Metazoa</taxon>
        <taxon>Ecdysozoa</taxon>
        <taxon>Arthropoda</taxon>
        <taxon>Hexapoda</taxon>
        <taxon>Insecta</taxon>
        <taxon>Pterygota</taxon>
        <taxon>Neoptera</taxon>
        <taxon>Endopterygota</taxon>
        <taxon>Diptera</taxon>
        <taxon>Nematocera</taxon>
        <taxon>Culicoidea</taxon>
        <taxon>Culicidae</taxon>
        <taxon>Anophelinae</taxon>
        <taxon>Anopheles</taxon>
    </lineage>
</organism>
<evidence type="ECO:0008006" key="5">
    <source>
        <dbReference type="Google" id="ProtNLM"/>
    </source>
</evidence>
<feature type="coiled-coil region" evidence="1">
    <location>
        <begin position="549"/>
        <end position="576"/>
    </location>
</feature>